<proteinExistence type="predicted"/>
<feature type="domain" description="Ig-like" evidence="3">
    <location>
        <begin position="279"/>
        <end position="372"/>
    </location>
</feature>
<dbReference type="InterPro" id="IPR013098">
    <property type="entry name" value="Ig_I-set"/>
</dbReference>
<dbReference type="CDD" id="cd00063">
    <property type="entry name" value="FN3"/>
    <property type="match status" value="2"/>
</dbReference>
<name>A0A3R7M9Z1_PENVA</name>
<reference evidence="5 6" key="2">
    <citation type="submission" date="2019-01" db="EMBL/GenBank/DDBJ databases">
        <title>The decoding of complex shrimp genome reveals the adaptation for benthos swimmer, frequently molting mechanism and breeding impact on genome.</title>
        <authorList>
            <person name="Sun Y."/>
            <person name="Gao Y."/>
            <person name="Yu Y."/>
        </authorList>
    </citation>
    <scope>NUCLEOTIDE SEQUENCE [LARGE SCALE GENOMIC DNA]</scope>
    <source>
        <tissue evidence="5">Muscle</tissue>
    </source>
</reference>
<dbReference type="Pfam" id="PF00041">
    <property type="entry name" value="fn3"/>
    <property type="match status" value="2"/>
</dbReference>
<feature type="domain" description="Ig-like" evidence="3">
    <location>
        <begin position="1"/>
        <end position="75"/>
    </location>
</feature>
<dbReference type="PROSITE" id="PS50835">
    <property type="entry name" value="IG_LIKE"/>
    <property type="match status" value="4"/>
</dbReference>
<dbReference type="InterPro" id="IPR013783">
    <property type="entry name" value="Ig-like_fold"/>
</dbReference>
<dbReference type="AlphaFoldDB" id="A0A3R7M9Z1"/>
<dbReference type="STRING" id="6689.A0A3R7M9Z1"/>
<organism evidence="5 6">
    <name type="scientific">Penaeus vannamei</name>
    <name type="common">Whiteleg shrimp</name>
    <name type="synonym">Litopenaeus vannamei</name>
    <dbReference type="NCBI Taxonomy" id="6689"/>
    <lineage>
        <taxon>Eukaryota</taxon>
        <taxon>Metazoa</taxon>
        <taxon>Ecdysozoa</taxon>
        <taxon>Arthropoda</taxon>
        <taxon>Crustacea</taxon>
        <taxon>Multicrustacea</taxon>
        <taxon>Malacostraca</taxon>
        <taxon>Eumalacostraca</taxon>
        <taxon>Eucarida</taxon>
        <taxon>Decapoda</taxon>
        <taxon>Dendrobranchiata</taxon>
        <taxon>Penaeoidea</taxon>
        <taxon>Penaeidae</taxon>
        <taxon>Penaeus</taxon>
    </lineage>
</organism>
<sequence>MPNVTAVAGEDVRLWCPAGGFPTPSITWRKNGQVIPTSLRQEVLGNGTLVLRTATNKDVGRYSCVVTGRQGQTASSHTFLHVLKPPVIEKFGFRADLEEEARTQLSCMVTDGDLPFTINWLKDGRHLQHDPDVESKQTSDFSTVLVFKRLHERHSGAYTCEAANAAAAVNHTAILRVKPRGCSARQVNSGTALVAEAVVMDCSARGFPEPVITWMKAPGKVAQDFQPVVLDGVRTSQAPNGSLVLMSANTADAGWYMCQATNDVGQPLSKVVQLTVHAPARVVTERGRVTGHAGQTVSVTCEATGDDPLELTWLRHHVPVSPSHRVLVRESNAGGLVRAVLEIRAVTASDAGEYTCRATNPHGHHAQMYEIAIIEPPTAPSGVSVTDVTSRSARISWSLPQPAAVTIQYRAAEEESWAVHGRNVSVGQWASSHVLSGLTPYQAYAVRLMAHNDLGVSQPSHMHPLPFVGVLIFLLASSAPSGAPRDVRLAAGGPRSLIVTWRPPSPNLLHGTLRGYTIAIRRQNLQGHLTFLTRPASVPKDADGFEQYQVRGLIPATLYEVAVRAFTRAVRAAVHAQDRGFYEP</sequence>
<feature type="domain" description="Ig-like" evidence="3">
    <location>
        <begin position="179"/>
        <end position="269"/>
    </location>
</feature>
<dbReference type="SMART" id="SM00409">
    <property type="entry name" value="IG"/>
    <property type="match status" value="4"/>
</dbReference>
<dbReference type="PANTHER" id="PTHR44170:SF56">
    <property type="entry name" value="FIBRONECTIN TYPE-III DOMAIN-CONTAINING PROTEIN"/>
    <property type="match status" value="1"/>
</dbReference>
<evidence type="ECO:0000256" key="1">
    <source>
        <dbReference type="ARBA" id="ARBA00022737"/>
    </source>
</evidence>
<dbReference type="SMART" id="SM00060">
    <property type="entry name" value="FN3"/>
    <property type="match status" value="2"/>
</dbReference>
<reference evidence="5 6" key="1">
    <citation type="submission" date="2018-04" db="EMBL/GenBank/DDBJ databases">
        <authorList>
            <person name="Zhang X."/>
            <person name="Yuan J."/>
            <person name="Li F."/>
            <person name="Xiang J."/>
        </authorList>
    </citation>
    <scope>NUCLEOTIDE SEQUENCE [LARGE SCALE GENOMIC DNA]</scope>
    <source>
        <tissue evidence="5">Muscle</tissue>
    </source>
</reference>
<dbReference type="InterPro" id="IPR003598">
    <property type="entry name" value="Ig_sub2"/>
</dbReference>
<dbReference type="InterPro" id="IPR007110">
    <property type="entry name" value="Ig-like_dom"/>
</dbReference>
<evidence type="ECO:0000259" key="4">
    <source>
        <dbReference type="PROSITE" id="PS50853"/>
    </source>
</evidence>
<dbReference type="OrthoDB" id="6346955at2759"/>
<dbReference type="Pfam" id="PF07679">
    <property type="entry name" value="I-set"/>
    <property type="match status" value="1"/>
</dbReference>
<dbReference type="InterPro" id="IPR003599">
    <property type="entry name" value="Ig_sub"/>
</dbReference>
<evidence type="ECO:0000313" key="5">
    <source>
        <dbReference type="EMBL" id="ROT76065.1"/>
    </source>
</evidence>
<dbReference type="Pfam" id="PF13927">
    <property type="entry name" value="Ig_3"/>
    <property type="match status" value="3"/>
</dbReference>
<dbReference type="PROSITE" id="PS50853">
    <property type="entry name" value="FN3"/>
    <property type="match status" value="2"/>
</dbReference>
<dbReference type="PRINTS" id="PR01832">
    <property type="entry name" value="VEGFRECEPTOR"/>
</dbReference>
<dbReference type="GO" id="GO:0030154">
    <property type="term" value="P:cell differentiation"/>
    <property type="evidence" value="ECO:0007669"/>
    <property type="project" value="UniProtKB-ARBA"/>
</dbReference>
<feature type="domain" description="Fibronectin type-III" evidence="4">
    <location>
        <begin position="379"/>
        <end position="470"/>
    </location>
</feature>
<keyword evidence="6" id="KW-1185">Reference proteome</keyword>
<dbReference type="SUPFAM" id="SSF48726">
    <property type="entry name" value="Immunoglobulin"/>
    <property type="match status" value="4"/>
</dbReference>
<evidence type="ECO:0000259" key="3">
    <source>
        <dbReference type="PROSITE" id="PS50835"/>
    </source>
</evidence>
<accession>A0A3R7M9Z1</accession>
<dbReference type="FunFam" id="2.60.40.10:FF:000333">
    <property type="entry name" value="Down syndrome cell adhesion molecule"/>
    <property type="match status" value="1"/>
</dbReference>
<dbReference type="EMBL" id="QCYY01001697">
    <property type="protein sequence ID" value="ROT76065.1"/>
    <property type="molecule type" value="Genomic_DNA"/>
</dbReference>
<comment type="caution">
    <text evidence="5">The sequence shown here is derived from an EMBL/GenBank/DDBJ whole genome shotgun (WGS) entry which is preliminary data.</text>
</comment>
<dbReference type="PANTHER" id="PTHR44170">
    <property type="entry name" value="PROTEIN SIDEKICK"/>
    <property type="match status" value="1"/>
</dbReference>
<evidence type="ECO:0000256" key="2">
    <source>
        <dbReference type="ARBA" id="ARBA00023157"/>
    </source>
</evidence>
<keyword evidence="1" id="KW-0677">Repeat</keyword>
<dbReference type="InterPro" id="IPR036179">
    <property type="entry name" value="Ig-like_dom_sf"/>
</dbReference>
<dbReference type="Gene3D" id="2.60.40.10">
    <property type="entry name" value="Immunoglobulins"/>
    <property type="match status" value="6"/>
</dbReference>
<gene>
    <name evidence="5" type="ORF">C7M84_005375</name>
</gene>
<evidence type="ECO:0000313" key="6">
    <source>
        <dbReference type="Proteomes" id="UP000283509"/>
    </source>
</evidence>
<dbReference type="CDD" id="cd00096">
    <property type="entry name" value="Ig"/>
    <property type="match status" value="1"/>
</dbReference>
<feature type="domain" description="Fibronectin type-III" evidence="4">
    <location>
        <begin position="483"/>
        <end position="584"/>
    </location>
</feature>
<dbReference type="InterPro" id="IPR036116">
    <property type="entry name" value="FN3_sf"/>
</dbReference>
<dbReference type="SMART" id="SM00408">
    <property type="entry name" value="IGc2"/>
    <property type="match status" value="4"/>
</dbReference>
<dbReference type="GO" id="GO:0098609">
    <property type="term" value="P:cell-cell adhesion"/>
    <property type="evidence" value="ECO:0007669"/>
    <property type="project" value="TreeGrafter"/>
</dbReference>
<dbReference type="InterPro" id="IPR003961">
    <property type="entry name" value="FN3_dom"/>
</dbReference>
<keyword evidence="2" id="KW-1015">Disulfide bond</keyword>
<dbReference type="FunFam" id="2.60.40.10:FF:000104">
    <property type="entry name" value="Down syndrome cell adhesion molecule b"/>
    <property type="match status" value="1"/>
</dbReference>
<protein>
    <submittedName>
        <fullName evidence="5">Putative Down syndrome cell adhesion molecule-like protein Dscam2 isoform X4</fullName>
    </submittedName>
</protein>
<dbReference type="GO" id="GO:0009653">
    <property type="term" value="P:anatomical structure morphogenesis"/>
    <property type="evidence" value="ECO:0007669"/>
    <property type="project" value="UniProtKB-ARBA"/>
</dbReference>
<dbReference type="SUPFAM" id="SSF49265">
    <property type="entry name" value="Fibronectin type III"/>
    <property type="match status" value="1"/>
</dbReference>
<feature type="domain" description="Ig-like" evidence="3">
    <location>
        <begin position="85"/>
        <end position="176"/>
    </location>
</feature>
<dbReference type="Proteomes" id="UP000283509">
    <property type="component" value="Unassembled WGS sequence"/>
</dbReference>